<reference evidence="2 3" key="1">
    <citation type="submission" date="2018-06" db="EMBL/GenBank/DDBJ databases">
        <authorList>
            <consortium name="Pathogen Informatics"/>
            <person name="Doyle S."/>
        </authorList>
    </citation>
    <scope>NUCLEOTIDE SEQUENCE [LARGE SCALE GENOMIC DNA]</scope>
    <source>
        <strain evidence="2 3">NCTC13532</strain>
    </source>
</reference>
<proteinExistence type="predicted"/>
<sequence>MDITFLIIIGLLIVSMAAPFISLYAVSLIKKKNFSGHIKIQKTLFWVFVAGVIILELQIRFSGGSGSLVANGKYAETTFFKQFYLHI</sequence>
<keyword evidence="1" id="KW-0812">Transmembrane</keyword>
<protein>
    <submittedName>
        <fullName evidence="2">Uncharacterized protein</fullName>
    </submittedName>
</protein>
<gene>
    <name evidence="2" type="ORF">NCTC13532_01579</name>
</gene>
<name>A0A381FHQ1_9FLAO</name>
<feature type="transmembrane region" description="Helical" evidence="1">
    <location>
        <begin position="6"/>
        <end position="28"/>
    </location>
</feature>
<evidence type="ECO:0000313" key="3">
    <source>
        <dbReference type="Proteomes" id="UP000254282"/>
    </source>
</evidence>
<keyword evidence="1" id="KW-0472">Membrane</keyword>
<dbReference type="RefSeq" id="WP_147293590.1">
    <property type="nucleotide sequence ID" value="NZ_UFVR01000004.1"/>
</dbReference>
<feature type="transmembrane region" description="Helical" evidence="1">
    <location>
        <begin position="40"/>
        <end position="59"/>
    </location>
</feature>
<dbReference type="AlphaFoldDB" id="A0A381FHQ1"/>
<dbReference type="EMBL" id="UFVR01000004">
    <property type="protein sequence ID" value="SUX46051.1"/>
    <property type="molecule type" value="Genomic_DNA"/>
</dbReference>
<evidence type="ECO:0000313" key="2">
    <source>
        <dbReference type="EMBL" id="SUX46051.1"/>
    </source>
</evidence>
<organism evidence="2 3">
    <name type="scientific">Chryseobacterium indoltheticum</name>
    <dbReference type="NCBI Taxonomy" id="254"/>
    <lineage>
        <taxon>Bacteria</taxon>
        <taxon>Pseudomonadati</taxon>
        <taxon>Bacteroidota</taxon>
        <taxon>Flavobacteriia</taxon>
        <taxon>Flavobacteriales</taxon>
        <taxon>Weeksellaceae</taxon>
        <taxon>Chryseobacterium group</taxon>
        <taxon>Chryseobacterium</taxon>
    </lineage>
</organism>
<keyword evidence="1" id="KW-1133">Transmembrane helix</keyword>
<evidence type="ECO:0000256" key="1">
    <source>
        <dbReference type="SAM" id="Phobius"/>
    </source>
</evidence>
<dbReference type="Proteomes" id="UP000254282">
    <property type="component" value="Unassembled WGS sequence"/>
</dbReference>
<accession>A0A381FHQ1</accession>